<organism evidence="3 4">
    <name type="scientific">Ceratopteris richardii</name>
    <name type="common">Triangle waterfern</name>
    <dbReference type="NCBI Taxonomy" id="49495"/>
    <lineage>
        <taxon>Eukaryota</taxon>
        <taxon>Viridiplantae</taxon>
        <taxon>Streptophyta</taxon>
        <taxon>Embryophyta</taxon>
        <taxon>Tracheophyta</taxon>
        <taxon>Polypodiopsida</taxon>
        <taxon>Polypodiidae</taxon>
        <taxon>Polypodiales</taxon>
        <taxon>Pteridineae</taxon>
        <taxon>Pteridaceae</taxon>
        <taxon>Parkerioideae</taxon>
        <taxon>Ceratopteris</taxon>
    </lineage>
</organism>
<protein>
    <recommendedName>
        <fullName evidence="2">Gag1-like clamp domain-containing protein</fullName>
    </recommendedName>
</protein>
<accession>A0A8T2PYH2</accession>
<feature type="region of interest" description="Disordered" evidence="1">
    <location>
        <begin position="66"/>
        <end position="110"/>
    </location>
</feature>
<dbReference type="Pfam" id="PF13259">
    <property type="entry name" value="clamp_Gag1-like"/>
    <property type="match status" value="1"/>
</dbReference>
<feature type="compositionally biased region" description="Low complexity" evidence="1">
    <location>
        <begin position="83"/>
        <end position="98"/>
    </location>
</feature>
<dbReference type="Proteomes" id="UP000825935">
    <property type="component" value="Chromosome 39"/>
</dbReference>
<evidence type="ECO:0000259" key="2">
    <source>
        <dbReference type="Pfam" id="PF13259"/>
    </source>
</evidence>
<comment type="caution">
    <text evidence="3">The sequence shown here is derived from an EMBL/GenBank/DDBJ whole genome shotgun (WGS) entry which is preliminary data.</text>
</comment>
<proteinExistence type="predicted"/>
<dbReference type="OrthoDB" id="1896025at2759"/>
<sequence length="184" mass="21049">MHFKEIIVFKFEQRHMLALKEFVFTACEHVACMGACFGSCSKSSDVLSADQASKLSSLPKRRESHTERDFWSSSSNEVDPVTSSKLSQSLSSSKQNQSTESFEANSSPRRGDLNYGIALWTEQRREWTRRTSEARPPENHEAIISWASTYEDLLSTSRPFPRPIPLSEMVDFLVEVWEQEGLYD</sequence>
<evidence type="ECO:0000313" key="4">
    <source>
        <dbReference type="Proteomes" id="UP000825935"/>
    </source>
</evidence>
<feature type="domain" description="Gag1-like clamp" evidence="2">
    <location>
        <begin position="145"/>
        <end position="184"/>
    </location>
</feature>
<feature type="compositionally biased region" description="Polar residues" evidence="1">
    <location>
        <begin position="99"/>
        <end position="108"/>
    </location>
</feature>
<reference evidence="3" key="1">
    <citation type="submission" date="2021-08" db="EMBL/GenBank/DDBJ databases">
        <title>WGS assembly of Ceratopteris richardii.</title>
        <authorList>
            <person name="Marchant D.B."/>
            <person name="Chen G."/>
            <person name="Jenkins J."/>
            <person name="Shu S."/>
            <person name="Leebens-Mack J."/>
            <person name="Grimwood J."/>
            <person name="Schmutz J."/>
            <person name="Soltis P."/>
            <person name="Soltis D."/>
            <person name="Chen Z.-H."/>
        </authorList>
    </citation>
    <scope>NUCLEOTIDE SEQUENCE</scope>
    <source>
        <strain evidence="3">Whitten #5841</strain>
        <tissue evidence="3">Leaf</tissue>
    </source>
</reference>
<name>A0A8T2PYH2_CERRI</name>
<evidence type="ECO:0000313" key="3">
    <source>
        <dbReference type="EMBL" id="KAH7276459.1"/>
    </source>
</evidence>
<dbReference type="AlphaFoldDB" id="A0A8T2PYH2"/>
<gene>
    <name evidence="3" type="ORF">KP509_39G008000</name>
</gene>
<dbReference type="PANTHER" id="PTHR33373:SF34">
    <property type="entry name" value="DUF4050 DOMAIN-CONTAINING PROTEIN"/>
    <property type="match status" value="1"/>
</dbReference>
<dbReference type="PANTHER" id="PTHR33373">
    <property type="entry name" value="OS07G0479600 PROTEIN"/>
    <property type="match status" value="1"/>
</dbReference>
<keyword evidence="4" id="KW-1185">Reference proteome</keyword>
<evidence type="ECO:0000256" key="1">
    <source>
        <dbReference type="SAM" id="MobiDB-lite"/>
    </source>
</evidence>
<dbReference type="EMBL" id="CM035444">
    <property type="protein sequence ID" value="KAH7276459.1"/>
    <property type="molecule type" value="Genomic_DNA"/>
</dbReference>
<dbReference type="InterPro" id="IPR025124">
    <property type="entry name" value="Gag1-like_clamp"/>
</dbReference>
<dbReference type="OMA" id="IEVEQAW"/>